<evidence type="ECO:0000313" key="3">
    <source>
        <dbReference type="EMBL" id="ELZ97532.1"/>
    </source>
</evidence>
<evidence type="ECO:0000313" key="7">
    <source>
        <dbReference type="Proteomes" id="UP000027075"/>
    </source>
</evidence>
<protein>
    <recommendedName>
        <fullName evidence="9">HEPN domain-containing protein</fullName>
    </recommendedName>
</protein>
<reference evidence="1 5" key="2">
    <citation type="journal article" date="2012" name="J. Bacteriol.">
        <title>Complete genome sequence of the metabolically versatile halophilic archaeon Haloferax mediterranei, a poly(3-hydroxybutyrate-co-3-hydroxyvalerate) producer.</title>
        <authorList>
            <person name="Han J."/>
            <person name="Zhang F."/>
            <person name="Hou J."/>
            <person name="Liu X."/>
            <person name="Li M."/>
            <person name="Liu H."/>
            <person name="Cai L."/>
            <person name="Zhang B."/>
            <person name="Chen Y."/>
            <person name="Zhou J."/>
            <person name="Hu S."/>
            <person name="Xiang H."/>
        </authorList>
    </citation>
    <scope>NUCLEOTIDE SEQUENCE [LARGE SCALE GENOMIC DNA]</scope>
    <source>
        <strain evidence="5">ATCC 33500 / DSM 1411 / JCM 8866 / NBRC 14739 / NCIMB 2177 / R-4</strain>
        <strain evidence="1">CGMCC 1.2087</strain>
        <plasmid evidence="5">pHM100</plasmid>
    </source>
</reference>
<evidence type="ECO:0000313" key="1">
    <source>
        <dbReference type="EMBL" id="AFK20797.1"/>
    </source>
</evidence>
<dbReference type="KEGG" id="hme:HFX_4106"/>
<gene>
    <name evidence="1" type="ordered locus">HFX_4106</name>
    <name evidence="2" type="ORF">BM92_19285</name>
    <name evidence="3" type="ORF">C439_16478</name>
    <name evidence="4" type="ORF">E6P09_19375</name>
</gene>
<keyword evidence="1" id="KW-0614">Plasmid</keyword>
<name>I3R987_HALMT</name>
<dbReference type="AlphaFoldDB" id="I3R987"/>
<geneLocation type="plasmid" evidence="4 8">
    <name>pHME132</name>
</geneLocation>
<organism evidence="1 5">
    <name type="scientific">Haloferax mediterranei (strain ATCC 33500 / DSM 1411 / JCM 8866 / NBRC 14739 / NCIMB 2177 / R-4)</name>
    <name type="common">Halobacterium mediterranei</name>
    <dbReference type="NCBI Taxonomy" id="523841"/>
    <lineage>
        <taxon>Archaea</taxon>
        <taxon>Methanobacteriati</taxon>
        <taxon>Methanobacteriota</taxon>
        <taxon>Stenosarchaea group</taxon>
        <taxon>Halobacteria</taxon>
        <taxon>Halobacteriales</taxon>
        <taxon>Haloferacaceae</taxon>
        <taxon>Haloferax</taxon>
    </lineage>
</organism>
<evidence type="ECO:0000313" key="2">
    <source>
        <dbReference type="EMBL" id="AHZ23963.1"/>
    </source>
</evidence>
<reference evidence="2 7" key="4">
    <citation type="submission" date="2014-04" db="EMBL/GenBank/DDBJ databases">
        <title>Transcriptional profiles of Haloferax mediterranei on the basis of nitrogen availability.</title>
        <authorList>
            <person name="Bautista V."/>
        </authorList>
    </citation>
    <scope>NUCLEOTIDE SEQUENCE [LARGE SCALE GENOMIC DNA]</scope>
    <source>
        <strain evidence="2">ATCC 33500</strain>
        <strain evidence="7">ATCC 33500 / DSM 1411 / JCM 8866 / NBRC 14739 / NCIMB 2177 / R-4</strain>
        <plasmid evidence="2">HMPLAS3</plasmid>
        <plasmid evidence="7">Plasmid HMPLAS3</plasmid>
    </source>
</reference>
<evidence type="ECO:0000313" key="6">
    <source>
        <dbReference type="Proteomes" id="UP000011603"/>
    </source>
</evidence>
<dbReference type="EMBL" id="CP039142">
    <property type="protein sequence ID" value="QCQ77489.1"/>
    <property type="molecule type" value="Genomic_DNA"/>
</dbReference>
<dbReference type="Proteomes" id="UP000006469">
    <property type="component" value="Plasmid pHM100"/>
</dbReference>
<reference evidence="3 6" key="3">
    <citation type="journal article" date="2014" name="PLoS Genet.">
        <title>Phylogenetically driven sequencing of extremely halophilic archaea reveals strategies for static and dynamic osmo-response.</title>
        <authorList>
            <person name="Becker E.A."/>
            <person name="Seitzer P.M."/>
            <person name="Tritt A."/>
            <person name="Larsen D."/>
            <person name="Krusor M."/>
            <person name="Yao A.I."/>
            <person name="Wu D."/>
            <person name="Madern D."/>
            <person name="Eisen J.A."/>
            <person name="Darling A.E."/>
            <person name="Facciotti M.T."/>
        </authorList>
    </citation>
    <scope>NUCLEOTIDE SEQUENCE [LARGE SCALE GENOMIC DNA]</scope>
    <source>
        <strain evidence="3">ATCC 33500</strain>
        <strain evidence="6">ATCC 33500 / DSM 1411 / JCM 8866 / NBRC 14739 / NCIMB 2177 / R-4</strain>
    </source>
</reference>
<accession>I3R987</accession>
<dbReference type="Proteomes" id="UP000011603">
    <property type="component" value="Unassembled WGS sequence"/>
</dbReference>
<evidence type="ECO:0008006" key="9">
    <source>
        <dbReference type="Google" id="ProtNLM"/>
    </source>
</evidence>
<geneLocation type="plasmid" evidence="2 7">
    <name>HMPLAS3</name>
</geneLocation>
<evidence type="ECO:0000313" key="5">
    <source>
        <dbReference type="Proteomes" id="UP000006469"/>
    </source>
</evidence>
<dbReference type="EMBL" id="CP007552">
    <property type="protein sequence ID" value="AHZ23963.1"/>
    <property type="molecule type" value="Genomic_DNA"/>
</dbReference>
<evidence type="ECO:0000313" key="4">
    <source>
        <dbReference type="EMBL" id="QCQ77489.1"/>
    </source>
</evidence>
<geneLocation type="plasmid" evidence="1 5">
    <name>pHM100</name>
</geneLocation>
<dbReference type="Proteomes" id="UP000027075">
    <property type="component" value="Plasmid HMPLAS3"/>
</dbReference>
<dbReference type="EMBL" id="AOLO01000014">
    <property type="protein sequence ID" value="ELZ97532.1"/>
    <property type="molecule type" value="Genomic_DNA"/>
</dbReference>
<dbReference type="EMBL" id="CP001869">
    <property type="protein sequence ID" value="AFK20797.1"/>
    <property type="molecule type" value="Genomic_DNA"/>
</dbReference>
<dbReference type="HOGENOM" id="CLU_2565623_0_0_2"/>
<reference evidence="1" key="1">
    <citation type="journal article" date="2012" name="Appl. Environ. Microbiol.">
        <title>Identification of the haloarchaeal phasin (PhaP) that functions in polyhydroxyalkanoate accumulation and granule formation in Haloferax mediterranei.</title>
        <authorList>
            <person name="Cai S."/>
            <person name="Cai L."/>
            <person name="Liu H."/>
            <person name="Liu X."/>
            <person name="Han J."/>
            <person name="Zhou J."/>
            <person name="Xiang H."/>
        </authorList>
    </citation>
    <scope>NUCLEOTIDE SEQUENCE</scope>
    <source>
        <strain evidence="1">CGMCC 1.2087</strain>
    </source>
</reference>
<reference evidence="4 8" key="6">
    <citation type="submission" date="2019-04" db="EMBL/GenBank/DDBJ databases">
        <title>Methylomes of two halophilic Archaea, Haloarcula marismortui and Haloferax mediterranei.</title>
        <authorList>
            <person name="DasSarma S."/>
            <person name="DasSarma P."/>
            <person name="DasSarma S."/>
            <person name="Fomenkov A."/>
            <person name="Vincze T."/>
            <person name="Anton B.P."/>
            <person name="Roberts R.J."/>
        </authorList>
    </citation>
    <scope>NUCLEOTIDE SEQUENCE [LARGE SCALE GENOMIC DNA]</scope>
    <source>
        <strain evidence="4">ATCC 33500</strain>
        <strain evidence="8">ATCC 33500 / DSM 1411 / JCM 8866 / NBRC 14739 / NCIMB 2177 / R-4</strain>
        <plasmid evidence="4 8">pHME132</plasmid>
    </source>
</reference>
<dbReference type="Proteomes" id="UP000299011">
    <property type="component" value="Plasmid pHME132"/>
</dbReference>
<reference evidence="1" key="5">
    <citation type="submission" date="2014-05" db="EMBL/GenBank/DDBJ databases">
        <authorList>
            <person name="Wang L."/>
            <person name="Yang H."/>
            <person name="Xiang H."/>
        </authorList>
    </citation>
    <scope>NUCLEOTIDE SEQUENCE</scope>
    <source>
        <strain evidence="1">CGMCC 1.2087</strain>
        <plasmid evidence="1">pHM100</plasmid>
    </source>
</reference>
<proteinExistence type="predicted"/>
<sequence>MGQYGLGKWIGYFRTINLFTELDEAYDFERQYFRSENVNRINELYNKVKHPPRTDPAPQEAREIATLAKNIIDETKPYVTD</sequence>
<evidence type="ECO:0000313" key="8">
    <source>
        <dbReference type="Proteomes" id="UP000299011"/>
    </source>
</evidence>
<keyword evidence="6" id="KW-1185">Reference proteome</keyword>